<evidence type="ECO:0000256" key="2">
    <source>
        <dbReference type="ARBA" id="ARBA00022884"/>
    </source>
</evidence>
<keyword evidence="2 3" id="KW-0694">RNA-binding</keyword>
<feature type="domain" description="RRM" evidence="5">
    <location>
        <begin position="101"/>
        <end position="174"/>
    </location>
</feature>
<evidence type="ECO:0000256" key="4">
    <source>
        <dbReference type="SAM" id="MobiDB-lite"/>
    </source>
</evidence>
<dbReference type="Pfam" id="PF00076">
    <property type="entry name" value="RRM_1"/>
    <property type="match status" value="2"/>
</dbReference>
<feature type="region of interest" description="Disordered" evidence="4">
    <location>
        <begin position="1"/>
        <end position="29"/>
    </location>
</feature>
<evidence type="ECO:0000256" key="3">
    <source>
        <dbReference type="PROSITE-ProRule" id="PRU00176"/>
    </source>
</evidence>
<accession>A0A1Y2BU78</accession>
<dbReference type="OrthoDB" id="271725at2759"/>
<keyword evidence="1" id="KW-0677">Repeat</keyword>
<dbReference type="SUPFAM" id="SSF54928">
    <property type="entry name" value="RNA-binding domain, RBD"/>
    <property type="match status" value="2"/>
</dbReference>
<dbReference type="AlphaFoldDB" id="A0A1Y2BU78"/>
<dbReference type="EMBL" id="MCOG01000137">
    <property type="protein sequence ID" value="ORY38293.1"/>
    <property type="molecule type" value="Genomic_DNA"/>
</dbReference>
<feature type="domain" description="RRM" evidence="5">
    <location>
        <begin position="196"/>
        <end position="274"/>
    </location>
</feature>
<dbReference type="Gene3D" id="3.30.70.330">
    <property type="match status" value="2"/>
</dbReference>
<evidence type="ECO:0000313" key="6">
    <source>
        <dbReference type="EMBL" id="ORY38293.1"/>
    </source>
</evidence>
<sequence length="335" mass="37186">MQTIGRKGSLLSHGLNPHSSNLSNLNSSSNITSPLATSSTVVDTEDVENLNEELILGESVLSTNLTSSNNSNVISSSVPTTIPTLPVISANSNIKFPYPGTNIYIRGLPITTTDESLYNLCIRWGKIISSKAIVDMRTNECKGFGFVMYETEDQAHTALSELNNLGYHVSFAKSLTHASQESYSSKLKNLEDLTSMNIYISNLPLDYDNEKLLELFGNFKVLSHRILKNPDGTSRGVGFARFGSREIAQHVIDLFNNKTLKGAKYPLQVRFADSIAQKKLKNQVATSRKRKDSIREQHSPSFSNNYKKLDDFDVTSTTKSESEFELDKTQNSQKV</sequence>
<comment type="caution">
    <text evidence="6">The sequence shown here is derived from an EMBL/GenBank/DDBJ whole genome shotgun (WGS) entry which is preliminary data.</text>
</comment>
<dbReference type="Proteomes" id="UP000193920">
    <property type="component" value="Unassembled WGS sequence"/>
</dbReference>
<organism evidence="6 7">
    <name type="scientific">Neocallimastix californiae</name>
    <dbReference type="NCBI Taxonomy" id="1754190"/>
    <lineage>
        <taxon>Eukaryota</taxon>
        <taxon>Fungi</taxon>
        <taxon>Fungi incertae sedis</taxon>
        <taxon>Chytridiomycota</taxon>
        <taxon>Chytridiomycota incertae sedis</taxon>
        <taxon>Neocallimastigomycetes</taxon>
        <taxon>Neocallimastigales</taxon>
        <taxon>Neocallimastigaceae</taxon>
        <taxon>Neocallimastix</taxon>
    </lineage>
</organism>
<dbReference type="InterPro" id="IPR035979">
    <property type="entry name" value="RBD_domain_sf"/>
</dbReference>
<dbReference type="InterPro" id="IPR000504">
    <property type="entry name" value="RRM_dom"/>
</dbReference>
<dbReference type="PANTHER" id="PTHR24012">
    <property type="entry name" value="RNA BINDING PROTEIN"/>
    <property type="match status" value="1"/>
</dbReference>
<reference evidence="6 7" key="1">
    <citation type="submission" date="2016-08" db="EMBL/GenBank/DDBJ databases">
        <title>A Parts List for Fungal Cellulosomes Revealed by Comparative Genomics.</title>
        <authorList>
            <consortium name="DOE Joint Genome Institute"/>
            <person name="Haitjema C.H."/>
            <person name="Gilmore S.P."/>
            <person name="Henske J.K."/>
            <person name="Solomon K.V."/>
            <person name="De Groot R."/>
            <person name="Kuo A."/>
            <person name="Mondo S.J."/>
            <person name="Salamov A.A."/>
            <person name="Labutti K."/>
            <person name="Zhao Z."/>
            <person name="Chiniquy J."/>
            <person name="Barry K."/>
            <person name="Brewer H.M."/>
            <person name="Purvine S.O."/>
            <person name="Wright A.T."/>
            <person name="Boxma B."/>
            <person name="Van Alen T."/>
            <person name="Hackstein J.H."/>
            <person name="Baker S.E."/>
            <person name="Grigoriev I.V."/>
            <person name="O'Malley M.A."/>
        </authorList>
    </citation>
    <scope>NUCLEOTIDE SEQUENCE [LARGE SCALE GENOMIC DNA]</scope>
    <source>
        <strain evidence="6 7">G1</strain>
    </source>
</reference>
<gene>
    <name evidence="6" type="ORF">LY90DRAFT_420196</name>
</gene>
<dbReference type="GO" id="GO:0003723">
    <property type="term" value="F:RNA binding"/>
    <property type="evidence" value="ECO:0007669"/>
    <property type="project" value="UniProtKB-UniRule"/>
</dbReference>
<feature type="compositionally biased region" description="Low complexity" evidence="4">
    <location>
        <begin position="8"/>
        <end position="29"/>
    </location>
</feature>
<keyword evidence="7" id="KW-1185">Reference proteome</keyword>
<dbReference type="PROSITE" id="PS50102">
    <property type="entry name" value="RRM"/>
    <property type="match status" value="2"/>
</dbReference>
<proteinExistence type="predicted"/>
<name>A0A1Y2BU78_9FUNG</name>
<protein>
    <recommendedName>
        <fullName evidence="5">RRM domain-containing protein</fullName>
    </recommendedName>
</protein>
<evidence type="ECO:0000259" key="5">
    <source>
        <dbReference type="PROSITE" id="PS50102"/>
    </source>
</evidence>
<feature type="region of interest" description="Disordered" evidence="4">
    <location>
        <begin position="282"/>
        <end position="308"/>
    </location>
</feature>
<dbReference type="SMART" id="SM00360">
    <property type="entry name" value="RRM"/>
    <property type="match status" value="2"/>
</dbReference>
<dbReference type="InterPro" id="IPR012677">
    <property type="entry name" value="Nucleotide-bd_a/b_plait_sf"/>
</dbReference>
<evidence type="ECO:0000313" key="7">
    <source>
        <dbReference type="Proteomes" id="UP000193920"/>
    </source>
</evidence>
<evidence type="ECO:0000256" key="1">
    <source>
        <dbReference type="ARBA" id="ARBA00022737"/>
    </source>
</evidence>